<dbReference type="CDD" id="cd07438">
    <property type="entry name" value="PHP_HisPPase_AMP"/>
    <property type="match status" value="1"/>
</dbReference>
<feature type="compositionally biased region" description="Basic residues" evidence="1">
    <location>
        <begin position="1"/>
        <end position="14"/>
    </location>
</feature>
<dbReference type="PANTHER" id="PTHR42924">
    <property type="entry name" value="EXONUCLEASE"/>
    <property type="match status" value="1"/>
</dbReference>
<dbReference type="SUPFAM" id="SSF89550">
    <property type="entry name" value="PHP domain-like"/>
    <property type="match status" value="1"/>
</dbReference>
<protein>
    <recommendedName>
        <fullName evidence="2">Polymerase/histidinol phosphatase N-terminal domain-containing protein</fullName>
    </recommendedName>
</protein>
<dbReference type="EnsemblPlants" id="Kaladp0047s0125.1.v1.1">
    <property type="protein sequence ID" value="Kaladp0047s0125.1.v1.1"/>
    <property type="gene ID" value="Kaladp0047s0125.v1.1"/>
</dbReference>
<dbReference type="Proteomes" id="UP000594263">
    <property type="component" value="Unplaced"/>
</dbReference>
<evidence type="ECO:0000313" key="3">
    <source>
        <dbReference type="EnsemblPlants" id="Kaladp0047s0125.1.v1.1"/>
    </source>
</evidence>
<name>A0A7N0TW49_KALFE</name>
<dbReference type="InterPro" id="IPR004013">
    <property type="entry name" value="PHP_dom"/>
</dbReference>
<dbReference type="InterPro" id="IPR003141">
    <property type="entry name" value="Pol/His_phosphatase_N"/>
</dbReference>
<keyword evidence="4" id="KW-1185">Reference proteome</keyword>
<proteinExistence type="predicted"/>
<accession>A0A7N0TW49</accession>
<evidence type="ECO:0000256" key="1">
    <source>
        <dbReference type="SAM" id="MobiDB-lite"/>
    </source>
</evidence>
<dbReference type="Gene3D" id="1.10.150.650">
    <property type="match status" value="1"/>
</dbReference>
<dbReference type="Gramene" id="Kaladp0047s0125.1.v1.1">
    <property type="protein sequence ID" value="Kaladp0047s0125.1.v1.1"/>
    <property type="gene ID" value="Kaladp0047s0125.v1.1"/>
</dbReference>
<dbReference type="GO" id="GO:0004534">
    <property type="term" value="F:5'-3' RNA exonuclease activity"/>
    <property type="evidence" value="ECO:0007669"/>
    <property type="project" value="TreeGrafter"/>
</dbReference>
<dbReference type="FunFam" id="1.10.150.650:FF:000002">
    <property type="entry name" value="PHP domain-containing protein"/>
    <property type="match status" value="1"/>
</dbReference>
<organism evidence="3 4">
    <name type="scientific">Kalanchoe fedtschenkoi</name>
    <name type="common">Lavender scallops</name>
    <name type="synonym">South American air plant</name>
    <dbReference type="NCBI Taxonomy" id="63787"/>
    <lineage>
        <taxon>Eukaryota</taxon>
        <taxon>Viridiplantae</taxon>
        <taxon>Streptophyta</taxon>
        <taxon>Embryophyta</taxon>
        <taxon>Tracheophyta</taxon>
        <taxon>Spermatophyta</taxon>
        <taxon>Magnoliopsida</taxon>
        <taxon>eudicotyledons</taxon>
        <taxon>Gunneridae</taxon>
        <taxon>Pentapetalae</taxon>
        <taxon>Saxifragales</taxon>
        <taxon>Crassulaceae</taxon>
        <taxon>Kalanchoe</taxon>
    </lineage>
</organism>
<evidence type="ECO:0000313" key="4">
    <source>
        <dbReference type="Proteomes" id="UP000594263"/>
    </source>
</evidence>
<dbReference type="Pfam" id="PF02811">
    <property type="entry name" value="PHP"/>
    <property type="match status" value="1"/>
</dbReference>
<dbReference type="AlphaFoldDB" id="A0A7N0TW49"/>
<dbReference type="OMA" id="IPLKWEH"/>
<sequence>MPGGKRGGRKKGKRGGGMNGEQAGALRAVQEWVFLGNGRDWLGGSLEIDDGFNVARKKSGGGGLGEKMVFELHCHSTCSDGFLSPTKVVERAYENGVKVLALTDHDTMSGIPEALVAARRLGVKIIPGVEISTMFSPSDDPEAEEPVHILAYYSSCGPMRPGELEDFLASIRDGRYARAHNMISKLNGLKMPVKWEHVARIAGKGVAPGRVHIARAMFEAGHIENLKQAFSRYLYDKGPAYSKGSEPLAEDAIKMIRNTGGVAVLAHPWALKNPAIVTRKLKEAGLHGMEVYRCDGKLTAYSDLADASGLLKIGGSDFHGKGKNSESSLGSVNMPVTVLHDFLKLARPIWRDAIRNTLEQYIAEPSEAKLEEITRFRRTRTCSGSSCRNELISACVSSWLTEEEMRNPEFEAVASKLQESLRVVPIETR</sequence>
<dbReference type="Gene3D" id="3.20.20.140">
    <property type="entry name" value="Metal-dependent hydrolases"/>
    <property type="match status" value="1"/>
</dbReference>
<dbReference type="InterPro" id="IPR052018">
    <property type="entry name" value="PHP_domain"/>
</dbReference>
<feature type="region of interest" description="Disordered" evidence="1">
    <location>
        <begin position="1"/>
        <end position="21"/>
    </location>
</feature>
<feature type="domain" description="Polymerase/histidinol phosphatase N-terminal" evidence="2">
    <location>
        <begin position="70"/>
        <end position="135"/>
    </location>
</feature>
<reference evidence="3" key="1">
    <citation type="submission" date="2021-01" db="UniProtKB">
        <authorList>
            <consortium name="EnsemblPlants"/>
        </authorList>
    </citation>
    <scope>IDENTIFICATION</scope>
</reference>
<dbReference type="InterPro" id="IPR016195">
    <property type="entry name" value="Pol/histidinol_Pase-like"/>
</dbReference>
<evidence type="ECO:0000259" key="2">
    <source>
        <dbReference type="SMART" id="SM00481"/>
    </source>
</evidence>
<dbReference type="PANTHER" id="PTHR42924:SF3">
    <property type="entry name" value="POLYMERASE_HISTIDINOL PHOSPHATASE N-TERMINAL DOMAIN-CONTAINING PROTEIN"/>
    <property type="match status" value="1"/>
</dbReference>
<dbReference type="GO" id="GO:0035312">
    <property type="term" value="F:5'-3' DNA exonuclease activity"/>
    <property type="evidence" value="ECO:0007669"/>
    <property type="project" value="TreeGrafter"/>
</dbReference>
<dbReference type="SMART" id="SM00481">
    <property type="entry name" value="POLIIIAc"/>
    <property type="match status" value="1"/>
</dbReference>